<keyword evidence="1" id="KW-0732">Signal</keyword>
<comment type="caution">
    <text evidence="2">The sequence shown here is derived from an EMBL/GenBank/DDBJ whole genome shotgun (WGS) entry which is preliminary data.</text>
</comment>
<protein>
    <submittedName>
        <fullName evidence="2">DUF1176 domain-containing protein</fullName>
    </submittedName>
</protein>
<dbReference type="Proteomes" id="UP000292120">
    <property type="component" value="Unassembled WGS sequence"/>
</dbReference>
<dbReference type="AlphaFoldDB" id="A0A4Q9H2V2"/>
<dbReference type="RefSeq" id="WP_130969113.1">
    <property type="nucleotide sequence ID" value="NZ_SIXI01000007.1"/>
</dbReference>
<name>A0A4Q9H2V2_9BURK</name>
<dbReference type="InterPro" id="IPR009560">
    <property type="entry name" value="DUF1176"/>
</dbReference>
<organism evidence="2 3">
    <name type="scientific">Aquabacterium lacunae</name>
    <dbReference type="NCBI Taxonomy" id="2528630"/>
    <lineage>
        <taxon>Bacteria</taxon>
        <taxon>Pseudomonadati</taxon>
        <taxon>Pseudomonadota</taxon>
        <taxon>Betaproteobacteria</taxon>
        <taxon>Burkholderiales</taxon>
        <taxon>Aquabacterium</taxon>
    </lineage>
</organism>
<accession>A0A4Q9H2V2</accession>
<reference evidence="2 3" key="1">
    <citation type="submission" date="2019-02" db="EMBL/GenBank/DDBJ databases">
        <title>Aquabacterium sp. strain KMB7.</title>
        <authorList>
            <person name="Chen W.-M."/>
        </authorList>
    </citation>
    <scope>NUCLEOTIDE SEQUENCE [LARGE SCALE GENOMIC DNA]</scope>
    <source>
        <strain evidence="2 3">KMB7</strain>
    </source>
</reference>
<sequence>MHTRLLQRLRGLAWALPVNLAFHAAACLAAPAQARTEEGLHFSHHDWEVACDNTRTCRAAGYQADEAENPVSLLLTRAAGPRQPVQAQVALGRYGDEAEALAQAANTLHLRVNGQALGPMPWLDEPQRFGLTAPQLQAVLKALPRARARIEFTHGRTVWALSDQGAAAVLLKMDEAQGRVGTPGALARPGTRPESGVLPALPAPEVRAVAVPAPKPGAALQALPGLSAKAQAALRQALLADAGDELDPDLRAGSEGALSFEPLSGGQWLASTLCWRAAYNEGYCMWVLNGRPPHQPRLVTDMASDHTRGVITASHKSRGLGDCWSHERWVWNGREFVHAAASTTGQCKLVEPGGAWDLPTWVTKVVGP</sequence>
<dbReference type="Pfam" id="PF06674">
    <property type="entry name" value="DUF1176"/>
    <property type="match status" value="1"/>
</dbReference>
<dbReference type="OrthoDB" id="6183301at2"/>
<dbReference type="EMBL" id="SIXI01000007">
    <property type="protein sequence ID" value="TBO28418.1"/>
    <property type="molecule type" value="Genomic_DNA"/>
</dbReference>
<evidence type="ECO:0000313" key="2">
    <source>
        <dbReference type="EMBL" id="TBO28418.1"/>
    </source>
</evidence>
<evidence type="ECO:0000313" key="3">
    <source>
        <dbReference type="Proteomes" id="UP000292120"/>
    </source>
</evidence>
<keyword evidence="3" id="KW-1185">Reference proteome</keyword>
<proteinExistence type="predicted"/>
<feature type="signal peptide" evidence="1">
    <location>
        <begin position="1"/>
        <end position="29"/>
    </location>
</feature>
<evidence type="ECO:0000256" key="1">
    <source>
        <dbReference type="SAM" id="SignalP"/>
    </source>
</evidence>
<gene>
    <name evidence="2" type="ORF">EYS42_15560</name>
</gene>
<feature type="chain" id="PRO_5020284757" evidence="1">
    <location>
        <begin position="30"/>
        <end position="368"/>
    </location>
</feature>